<dbReference type="Proteomes" id="UP000184465">
    <property type="component" value="Unassembled WGS sequence"/>
</dbReference>
<dbReference type="InterPro" id="IPR046947">
    <property type="entry name" value="LytR-like"/>
</dbReference>
<dbReference type="OrthoDB" id="9809318at2"/>
<proteinExistence type="predicted"/>
<dbReference type="InterPro" id="IPR011006">
    <property type="entry name" value="CheY-like_superfamily"/>
</dbReference>
<comment type="function">
    <text evidence="4">May play the central regulatory role in sporulation. It may be an element of the effector pathway responsible for the activation of sporulation genes in response to nutritional stress. Spo0A may act in concert with spo0H (a sigma factor) to control the expression of some genes that are critical to the sporulation process.</text>
</comment>
<evidence type="ECO:0000313" key="7">
    <source>
        <dbReference type="EMBL" id="SHJ73131.1"/>
    </source>
</evidence>
<keyword evidence="5" id="KW-0597">Phosphoprotein</keyword>
<evidence type="ECO:0000256" key="1">
    <source>
        <dbReference type="ARBA" id="ARBA00018672"/>
    </source>
</evidence>
<dbReference type="EMBL" id="FRAG01000007">
    <property type="protein sequence ID" value="SHJ73131.1"/>
    <property type="molecule type" value="Genomic_DNA"/>
</dbReference>
<dbReference type="GO" id="GO:0003677">
    <property type="term" value="F:DNA binding"/>
    <property type="evidence" value="ECO:0007669"/>
    <property type="project" value="InterPro"/>
</dbReference>
<name>A0A1M6LPN6_PARC5</name>
<protein>
    <recommendedName>
        <fullName evidence="1">Stage 0 sporulation protein A homolog</fullName>
    </recommendedName>
</protein>
<dbReference type="PANTHER" id="PTHR37299:SF3">
    <property type="entry name" value="STAGE 0 SPORULATION PROTEIN A HOMOLOG"/>
    <property type="match status" value="1"/>
</dbReference>
<evidence type="ECO:0000256" key="3">
    <source>
        <dbReference type="ARBA" id="ARBA00023012"/>
    </source>
</evidence>
<evidence type="ECO:0000313" key="8">
    <source>
        <dbReference type="Proteomes" id="UP000184465"/>
    </source>
</evidence>
<keyword evidence="8" id="KW-1185">Reference proteome</keyword>
<feature type="domain" description="Response regulatory" evidence="6">
    <location>
        <begin position="3"/>
        <end position="127"/>
    </location>
</feature>
<gene>
    <name evidence="7" type="ORF">SAMN02745912_00884</name>
</gene>
<keyword evidence="2" id="KW-0963">Cytoplasm</keyword>
<organism evidence="7 8">
    <name type="scientific">Paramaledivibacter caminithermalis (strain DSM 15212 / CIP 107654 / DViRD3)</name>
    <name type="common">Clostridium caminithermale</name>
    <dbReference type="NCBI Taxonomy" id="1121301"/>
    <lineage>
        <taxon>Bacteria</taxon>
        <taxon>Bacillati</taxon>
        <taxon>Bacillota</taxon>
        <taxon>Clostridia</taxon>
        <taxon>Peptostreptococcales</taxon>
        <taxon>Caminicellaceae</taxon>
        <taxon>Paramaledivibacter</taxon>
    </lineage>
</organism>
<dbReference type="SUPFAM" id="SSF52172">
    <property type="entry name" value="CheY-like"/>
    <property type="match status" value="1"/>
</dbReference>
<dbReference type="Gene3D" id="3.40.50.2300">
    <property type="match status" value="1"/>
</dbReference>
<evidence type="ECO:0000256" key="5">
    <source>
        <dbReference type="PROSITE-ProRule" id="PRU00169"/>
    </source>
</evidence>
<accession>A0A1M6LPN6</accession>
<dbReference type="Pfam" id="PF00072">
    <property type="entry name" value="Response_reg"/>
    <property type="match status" value="1"/>
</dbReference>
<evidence type="ECO:0000259" key="6">
    <source>
        <dbReference type="PROSITE" id="PS50110"/>
    </source>
</evidence>
<dbReference type="STRING" id="1121301.SAMN02745912_00884"/>
<dbReference type="InterPro" id="IPR001789">
    <property type="entry name" value="Sig_transdc_resp-reg_receiver"/>
</dbReference>
<dbReference type="RefSeq" id="WP_073147374.1">
    <property type="nucleotide sequence ID" value="NZ_FRAG01000007.1"/>
</dbReference>
<feature type="modified residue" description="4-aspartylphosphate" evidence="5">
    <location>
        <position position="61"/>
    </location>
</feature>
<evidence type="ECO:0000256" key="4">
    <source>
        <dbReference type="ARBA" id="ARBA00024867"/>
    </source>
</evidence>
<dbReference type="PROSITE" id="PS50110">
    <property type="entry name" value="RESPONSE_REGULATORY"/>
    <property type="match status" value="1"/>
</dbReference>
<dbReference type="PANTHER" id="PTHR37299">
    <property type="entry name" value="TRANSCRIPTIONAL REGULATOR-RELATED"/>
    <property type="match status" value="1"/>
</dbReference>
<sequence>MTNFVICEDDNRFRKKILDYINNYIDMQKLEGKITVETILCKEVLEYVKKNGTNKNIYILDIDLNDNMNGLQLAKRIRKYDIYGYIIFVTNHIELSLTTHKYKVRALDFIVKNVDDIKSRLYEAFNVAID</sequence>
<dbReference type="SMART" id="SM00448">
    <property type="entry name" value="REC"/>
    <property type="match status" value="1"/>
</dbReference>
<dbReference type="AlphaFoldDB" id="A0A1M6LPN6"/>
<reference evidence="7 8" key="1">
    <citation type="submission" date="2016-11" db="EMBL/GenBank/DDBJ databases">
        <authorList>
            <person name="Jaros S."/>
            <person name="Januszkiewicz K."/>
            <person name="Wedrychowicz H."/>
        </authorList>
    </citation>
    <scope>NUCLEOTIDE SEQUENCE [LARGE SCALE GENOMIC DNA]</scope>
    <source>
        <strain evidence="7 8">DSM 15212</strain>
    </source>
</reference>
<dbReference type="GO" id="GO:0000156">
    <property type="term" value="F:phosphorelay response regulator activity"/>
    <property type="evidence" value="ECO:0007669"/>
    <property type="project" value="InterPro"/>
</dbReference>
<keyword evidence="3" id="KW-0902">Two-component regulatory system</keyword>
<evidence type="ECO:0000256" key="2">
    <source>
        <dbReference type="ARBA" id="ARBA00022490"/>
    </source>
</evidence>